<dbReference type="InParanoid" id="G5AEE4"/>
<dbReference type="Gene3D" id="1.10.287.110">
    <property type="entry name" value="DnaJ domain"/>
    <property type="match status" value="1"/>
</dbReference>
<feature type="domain" description="STAS" evidence="7">
    <location>
        <begin position="522"/>
        <end position="665"/>
    </location>
</feature>
<dbReference type="PROSITE" id="PS50076">
    <property type="entry name" value="DNAJ_2"/>
    <property type="match status" value="1"/>
</dbReference>
<dbReference type="PRINTS" id="PR00625">
    <property type="entry name" value="JDOMAIN"/>
</dbReference>
<dbReference type="InterPro" id="IPR018253">
    <property type="entry name" value="DnaJ_domain_CS"/>
</dbReference>
<dbReference type="OMA" id="KMYLREC"/>
<feature type="transmembrane region" description="Helical" evidence="5">
    <location>
        <begin position="366"/>
        <end position="386"/>
    </location>
</feature>
<dbReference type="PANTHER" id="PTHR43310:SF2">
    <property type="entry name" value="SLC26A_SULP TRANSPORTER DOMAIN-CONTAINING PROTEIN"/>
    <property type="match status" value="1"/>
</dbReference>
<feature type="transmembrane region" description="Helical" evidence="5">
    <location>
        <begin position="392"/>
        <end position="412"/>
    </location>
</feature>
<dbReference type="PROSITE" id="PS50801">
    <property type="entry name" value="STAS"/>
    <property type="match status" value="1"/>
</dbReference>
<feature type="transmembrane region" description="Helical" evidence="5">
    <location>
        <begin position="231"/>
        <end position="251"/>
    </location>
</feature>
<evidence type="ECO:0008006" key="10">
    <source>
        <dbReference type="Google" id="ProtNLM"/>
    </source>
</evidence>
<evidence type="ECO:0000259" key="6">
    <source>
        <dbReference type="PROSITE" id="PS50076"/>
    </source>
</evidence>
<reference evidence="8 9" key="1">
    <citation type="journal article" date="2006" name="Science">
        <title>Phytophthora genome sequences uncover evolutionary origins and mechanisms of pathogenesis.</title>
        <authorList>
            <person name="Tyler B.M."/>
            <person name="Tripathy S."/>
            <person name="Zhang X."/>
            <person name="Dehal P."/>
            <person name="Jiang R.H."/>
            <person name="Aerts A."/>
            <person name="Arredondo F.D."/>
            <person name="Baxter L."/>
            <person name="Bensasson D."/>
            <person name="Beynon J.L."/>
            <person name="Chapman J."/>
            <person name="Damasceno C.M."/>
            <person name="Dorrance A.E."/>
            <person name="Dou D."/>
            <person name="Dickerman A.W."/>
            <person name="Dubchak I.L."/>
            <person name="Garbelotto M."/>
            <person name="Gijzen M."/>
            <person name="Gordon S.G."/>
            <person name="Govers F."/>
            <person name="Grunwald N.J."/>
            <person name="Huang W."/>
            <person name="Ivors K.L."/>
            <person name="Jones R.W."/>
            <person name="Kamoun S."/>
            <person name="Krampis K."/>
            <person name="Lamour K.H."/>
            <person name="Lee M.K."/>
            <person name="McDonald W.H."/>
            <person name="Medina M."/>
            <person name="Meijer H.J."/>
            <person name="Nordberg E.K."/>
            <person name="Maclean D.J."/>
            <person name="Ospina-Giraldo M.D."/>
            <person name="Morris P.F."/>
            <person name="Phuntumart V."/>
            <person name="Putnam N.H."/>
            <person name="Rash S."/>
            <person name="Rose J.K."/>
            <person name="Sakihama Y."/>
            <person name="Salamov A.A."/>
            <person name="Savidor A."/>
            <person name="Scheuring C.F."/>
            <person name="Smith B.M."/>
            <person name="Sobral B.W."/>
            <person name="Terry A."/>
            <person name="Torto-Alalibo T.A."/>
            <person name="Win J."/>
            <person name="Xu Z."/>
            <person name="Zhang H."/>
            <person name="Grigoriev I.V."/>
            <person name="Rokhsar D.S."/>
            <person name="Boore J.L."/>
        </authorList>
    </citation>
    <scope>NUCLEOTIDE SEQUENCE [LARGE SCALE GENOMIC DNA]</scope>
    <source>
        <strain evidence="8 9">P6497</strain>
    </source>
</reference>
<dbReference type="KEGG" id="psoj:PHYSODRAFT_531818"/>
<dbReference type="CDD" id="cd06257">
    <property type="entry name" value="DnaJ"/>
    <property type="match status" value="1"/>
</dbReference>
<evidence type="ECO:0000256" key="2">
    <source>
        <dbReference type="ARBA" id="ARBA00022692"/>
    </source>
</evidence>
<dbReference type="Gene3D" id="3.30.750.24">
    <property type="entry name" value="STAS domain"/>
    <property type="match status" value="1"/>
</dbReference>
<evidence type="ECO:0000256" key="4">
    <source>
        <dbReference type="ARBA" id="ARBA00023136"/>
    </source>
</evidence>
<dbReference type="InterPro" id="IPR001623">
    <property type="entry name" value="DnaJ_domain"/>
</dbReference>
<dbReference type="InterPro" id="IPR036869">
    <property type="entry name" value="J_dom_sf"/>
</dbReference>
<comment type="subcellular location">
    <subcellularLocation>
        <location evidence="1">Membrane</location>
        <topology evidence="1">Multi-pass membrane protein</topology>
    </subcellularLocation>
</comment>
<dbReference type="GO" id="GO:0016020">
    <property type="term" value="C:membrane"/>
    <property type="evidence" value="ECO:0007669"/>
    <property type="project" value="UniProtKB-SubCell"/>
</dbReference>
<evidence type="ECO:0000313" key="9">
    <source>
        <dbReference type="Proteomes" id="UP000002640"/>
    </source>
</evidence>
<feature type="domain" description="J" evidence="6">
    <location>
        <begin position="769"/>
        <end position="832"/>
    </location>
</feature>
<dbReference type="SMR" id="G5AEE4"/>
<accession>G5AEE4</accession>
<proteinExistence type="predicted"/>
<keyword evidence="3 5" id="KW-1133">Transmembrane helix</keyword>
<evidence type="ECO:0000313" key="8">
    <source>
        <dbReference type="EMBL" id="EGZ06546.1"/>
    </source>
</evidence>
<dbReference type="Pfam" id="PF01740">
    <property type="entry name" value="STAS"/>
    <property type="match status" value="1"/>
</dbReference>
<dbReference type="Pfam" id="PF00916">
    <property type="entry name" value="Sulfate_transp"/>
    <property type="match status" value="1"/>
</dbReference>
<dbReference type="SMART" id="SM00271">
    <property type="entry name" value="DnaJ"/>
    <property type="match status" value="1"/>
</dbReference>
<dbReference type="InterPro" id="IPR002645">
    <property type="entry name" value="STAS_dom"/>
</dbReference>
<feature type="transmembrane region" description="Helical" evidence="5">
    <location>
        <begin position="141"/>
        <end position="162"/>
    </location>
</feature>
<dbReference type="PANTHER" id="PTHR43310">
    <property type="entry name" value="SULFATE TRANSPORTER YBAR-RELATED"/>
    <property type="match status" value="1"/>
</dbReference>
<evidence type="ECO:0000256" key="3">
    <source>
        <dbReference type="ARBA" id="ARBA00022989"/>
    </source>
</evidence>
<dbReference type="SUPFAM" id="SSF52091">
    <property type="entry name" value="SpoIIaa-like"/>
    <property type="match status" value="1"/>
</dbReference>
<dbReference type="Pfam" id="PF00226">
    <property type="entry name" value="DnaJ"/>
    <property type="match status" value="1"/>
</dbReference>
<dbReference type="AlphaFoldDB" id="G5AEE4"/>
<keyword evidence="9" id="KW-1185">Reference proteome</keyword>
<dbReference type="Proteomes" id="UP000002640">
    <property type="component" value="Unassembled WGS sequence"/>
</dbReference>
<feature type="transmembrane region" description="Helical" evidence="5">
    <location>
        <begin position="82"/>
        <end position="107"/>
    </location>
</feature>
<dbReference type="SUPFAM" id="SSF46565">
    <property type="entry name" value="Chaperone J-domain"/>
    <property type="match status" value="1"/>
</dbReference>
<name>G5AEE4_PHYSP</name>
<evidence type="ECO:0000256" key="5">
    <source>
        <dbReference type="SAM" id="Phobius"/>
    </source>
</evidence>
<evidence type="ECO:0000259" key="7">
    <source>
        <dbReference type="PROSITE" id="PS50801"/>
    </source>
</evidence>
<dbReference type="RefSeq" id="XP_009538443.1">
    <property type="nucleotide sequence ID" value="XM_009540148.1"/>
</dbReference>
<protein>
    <recommendedName>
        <fullName evidence="10">STAS domain-containing protein</fullName>
    </recommendedName>
</protein>
<gene>
    <name evidence="8" type="ORF">PHYSODRAFT_531818</name>
</gene>
<dbReference type="InterPro" id="IPR011547">
    <property type="entry name" value="SLC26A/SulP_dom"/>
</dbReference>
<dbReference type="GeneID" id="20661660"/>
<dbReference type="EMBL" id="JH159164">
    <property type="protein sequence ID" value="EGZ06546.1"/>
    <property type="molecule type" value="Genomic_DNA"/>
</dbReference>
<evidence type="ECO:0000256" key="1">
    <source>
        <dbReference type="ARBA" id="ARBA00004141"/>
    </source>
</evidence>
<feature type="transmembrane region" description="Helical" evidence="5">
    <location>
        <begin position="294"/>
        <end position="315"/>
    </location>
</feature>
<organism evidence="8 9">
    <name type="scientific">Phytophthora sojae (strain P6497)</name>
    <name type="common">Soybean stem and root rot agent</name>
    <name type="synonym">Phytophthora megasperma f. sp. glycines</name>
    <dbReference type="NCBI Taxonomy" id="1094619"/>
    <lineage>
        <taxon>Eukaryota</taxon>
        <taxon>Sar</taxon>
        <taxon>Stramenopiles</taxon>
        <taxon>Oomycota</taxon>
        <taxon>Peronosporomycetes</taxon>
        <taxon>Peronosporales</taxon>
        <taxon>Peronosporaceae</taxon>
        <taxon>Phytophthora</taxon>
    </lineage>
</organism>
<feature type="transmembrane region" description="Helical" evidence="5">
    <location>
        <begin position="48"/>
        <end position="70"/>
    </location>
</feature>
<sequence length="951" mass="103512">MSSTAHDRRRKSSNPFSREFLLSKGPMASGHKESSTNAHPLTKLSNSLMFGVVNSIRAIPIMYGYAAIIFGHSAFDHYMPALSKLVIFSSAIHQLMFTLMSSLPFAIGQVQNVGIIFLGVMATSICNALEQDDSVTVEAMIATTIVTIGVATILLGVCLVVLGRFKLAALASYLPMPVIGGYLAYTGIFCLFAGFALSTGTVINDFSSMVDALGREHNILLCLPANVKNPFALSVAIVVMPTIFFVVLAAGGTTLEEARKDGWIDPLEKSASLTDIVTLYDSSLVHWDQIPRQIVTWLGMVFIVALSSSLDVVAIEIDIGKQLDINHELKSVGWSNIVSGLFGGFTGSYNLEQTIFTCRSKTDSRIVGVCVILAEIAIVVIPTSIMSYVPRFFMASTLVFVALDLMLEWLVLSYRKMYLRECAVVWLSFVAINVCALELGIVIAVGVAALNFMVSYVQVPVMSHRPYSPGAAPNFAESVMSLRPRFSAAVPNFGESVGPSGASRNLAQSTVFSMKQGSIAHFEFCGYLFFGSAVQILDGVQKAVFVHKHKQPWESDDERGTQRESSFLPICRTGYDVLECLDGTPAPDDSVQPTEFVVMDFTRVTGMDATAARSAFLILQNYCRMQGINVVFASASSDIRGLLVKNHVAGESSFFATADSALEFCAKKLSATESNEPAPTQHRAYSSESISVLLHRYLGEPDNSQLLRGVDRFFRKMEVPAGHEFYSVAQPSDTFYFLARGSVKLFANKDGSIAPNLPLALLQTVQEPCYYSVLGVDVDASPSVIVKAYRSMALKYHPDKNPDAEPEQFQAITEAYEVLSDLEKRRLYDHYGPSLKPRLGETFAQLAPLLLSFATGFIGSSARTYSGAFSTRAMFGWELCLMGVAGMYYCYQPASASTKTPPAKHQVKPKREVVSVSDYVTITSMGLLMGNFTGWAATSVVVFCKAVVLGS</sequence>
<keyword evidence="4 5" id="KW-0472">Membrane</keyword>
<keyword evidence="2 5" id="KW-0812">Transmembrane</keyword>
<feature type="transmembrane region" description="Helical" evidence="5">
    <location>
        <begin position="113"/>
        <end position="129"/>
    </location>
</feature>
<feature type="transmembrane region" description="Helical" evidence="5">
    <location>
        <begin position="424"/>
        <end position="454"/>
    </location>
</feature>
<dbReference type="InterPro" id="IPR036513">
    <property type="entry name" value="STAS_dom_sf"/>
</dbReference>
<dbReference type="InterPro" id="IPR052706">
    <property type="entry name" value="Membrane-Transporter-like"/>
</dbReference>
<dbReference type="PROSITE" id="PS00636">
    <property type="entry name" value="DNAJ_1"/>
    <property type="match status" value="1"/>
</dbReference>
<feature type="transmembrane region" description="Helical" evidence="5">
    <location>
        <begin position="182"/>
        <end position="203"/>
    </location>
</feature>